<feature type="binding site" evidence="12">
    <location>
        <begin position="125"/>
        <end position="126"/>
    </location>
    <ligand>
        <name>CoA</name>
        <dbReference type="ChEBI" id="CHEBI:57287"/>
    </ligand>
</feature>
<evidence type="ECO:0000256" key="13">
    <source>
        <dbReference type="PIRSR" id="PIRSR603542-2"/>
    </source>
</evidence>
<evidence type="ECO:0000256" key="1">
    <source>
        <dbReference type="ARBA" id="ARBA00003937"/>
    </source>
</evidence>
<evidence type="ECO:0000259" key="15">
    <source>
        <dbReference type="Pfam" id="PF17837"/>
    </source>
</evidence>
<evidence type="ECO:0000256" key="11">
    <source>
        <dbReference type="ARBA" id="ARBA00049191"/>
    </source>
</evidence>
<sequence length="262" mass="29822">MTLISKPSIALHPHDHPVSRVKTITADIQQPTLFSHHKLSIGYSTIHQIRMQPISISALHKLCRTFSIHLPETIQHSKHKRQLEFVAGRLAAQYALQPYGYSSFTLESGAQGQPLFPEPLQGSLSHSSNKHQCLAIACAHKKQPAHRYLGIDIEHQQHQHIIHNNKTILALFLQPQELQHLATHNISLPQQALLLFSAKESIIKAYFHKHQTLINFTAITYQPSSSQYLHFHIHTSEQHKIPQTAKVFFNSTKKQIITIAYI</sequence>
<evidence type="ECO:0000256" key="7">
    <source>
        <dbReference type="ARBA" id="ARBA00023191"/>
    </source>
</evidence>
<dbReference type="Pfam" id="PF17837">
    <property type="entry name" value="4PPT_N"/>
    <property type="match status" value="1"/>
</dbReference>
<evidence type="ECO:0000256" key="10">
    <source>
        <dbReference type="ARBA" id="ARBA00049176"/>
    </source>
</evidence>
<dbReference type="RefSeq" id="WP_100124129.1">
    <property type="nucleotide sequence ID" value="NZ_MEIU01000061.1"/>
</dbReference>
<feature type="binding site" evidence="13">
    <location>
        <position position="153"/>
    </location>
    <ligand>
        <name>Mg(2+)</name>
        <dbReference type="ChEBI" id="CHEBI:18420"/>
    </ligand>
</feature>
<dbReference type="UniPathway" id="UPA00017"/>
<dbReference type="GO" id="GO:0008897">
    <property type="term" value="F:holo-[acyl-carrier-protein] synthase activity"/>
    <property type="evidence" value="ECO:0007669"/>
    <property type="project" value="InterPro"/>
</dbReference>
<feature type="binding site" evidence="12">
    <location>
        <position position="81"/>
    </location>
    <ligand>
        <name>CoA</name>
        <dbReference type="ChEBI" id="CHEBI:57287"/>
    </ligand>
</feature>
<dbReference type="Proteomes" id="UP000230463">
    <property type="component" value="Unassembled WGS sequence"/>
</dbReference>
<evidence type="ECO:0000256" key="8">
    <source>
        <dbReference type="ARBA" id="ARBA00029894"/>
    </source>
</evidence>
<evidence type="ECO:0000259" key="14">
    <source>
        <dbReference type="Pfam" id="PF01648"/>
    </source>
</evidence>
<keyword evidence="7" id="KW-0259">Enterobactin biosynthesis</keyword>
<organism evidence="16 17">
    <name type="scientific">Snodgrassella alvi</name>
    <dbReference type="NCBI Taxonomy" id="1196083"/>
    <lineage>
        <taxon>Bacteria</taxon>
        <taxon>Pseudomonadati</taxon>
        <taxon>Pseudomonadota</taxon>
        <taxon>Betaproteobacteria</taxon>
        <taxon>Neisseriales</taxon>
        <taxon>Neisseriaceae</taxon>
        <taxon>Snodgrassella</taxon>
    </lineage>
</organism>
<gene>
    <name evidence="16" type="ORF">BHC57_09525</name>
</gene>
<feature type="binding site" evidence="12">
    <location>
        <position position="204"/>
    </location>
    <ligand>
        <name>CoA</name>
        <dbReference type="ChEBI" id="CHEBI:57287"/>
    </ligand>
</feature>
<dbReference type="InterPro" id="IPR008278">
    <property type="entry name" value="4-PPantetheinyl_Trfase_dom"/>
</dbReference>
<accession>A0A855G5W4</accession>
<dbReference type="PRINTS" id="PR01399">
    <property type="entry name" value="ENTSNTHTASED"/>
</dbReference>
<evidence type="ECO:0000256" key="9">
    <source>
        <dbReference type="ARBA" id="ARBA00031996"/>
    </source>
</evidence>
<evidence type="ECO:0000256" key="6">
    <source>
        <dbReference type="ARBA" id="ARBA00022679"/>
    </source>
</evidence>
<dbReference type="PANTHER" id="PTHR38096:SF1">
    <property type="entry name" value="ENTEROBACTIN SYNTHASE COMPONENT D"/>
    <property type="match status" value="1"/>
</dbReference>
<keyword evidence="6" id="KW-0808">Transferase</keyword>
<evidence type="ECO:0000256" key="5">
    <source>
        <dbReference type="ARBA" id="ARBA00019087"/>
    </source>
</evidence>
<feature type="binding site" evidence="13">
    <location>
        <position position="154"/>
    </location>
    <ligand>
        <name>Mg(2+)</name>
        <dbReference type="ChEBI" id="CHEBI:18420"/>
    </ligand>
</feature>
<name>A0A855G5W4_9NEIS</name>
<dbReference type="PANTHER" id="PTHR38096">
    <property type="entry name" value="ENTEROBACTIN SYNTHASE COMPONENT D"/>
    <property type="match status" value="1"/>
</dbReference>
<evidence type="ECO:0000313" key="17">
    <source>
        <dbReference type="Proteomes" id="UP000230463"/>
    </source>
</evidence>
<dbReference type="GO" id="GO:0000287">
    <property type="term" value="F:magnesium ion binding"/>
    <property type="evidence" value="ECO:0007669"/>
    <property type="project" value="InterPro"/>
</dbReference>
<comment type="similarity">
    <text evidence="3">Belongs to the P-Pant transferase superfamily. EntD family.</text>
</comment>
<feature type="domain" description="4'-phosphopantetheinyl transferase N-terminal" evidence="15">
    <location>
        <begin position="73"/>
        <end position="131"/>
    </location>
</feature>
<evidence type="ECO:0000256" key="12">
    <source>
        <dbReference type="PIRSR" id="PIRSR603542-1"/>
    </source>
</evidence>
<dbReference type="Pfam" id="PF01648">
    <property type="entry name" value="ACPS"/>
    <property type="match status" value="1"/>
</dbReference>
<evidence type="ECO:0000256" key="2">
    <source>
        <dbReference type="ARBA" id="ARBA00004993"/>
    </source>
</evidence>
<evidence type="ECO:0000256" key="3">
    <source>
        <dbReference type="ARBA" id="ARBA00008342"/>
    </source>
</evidence>
<evidence type="ECO:0000256" key="4">
    <source>
        <dbReference type="ARBA" id="ARBA00011503"/>
    </source>
</evidence>
<dbReference type="InterPro" id="IPR037143">
    <property type="entry name" value="4-PPantetheinyl_Trfase_dom_sf"/>
</dbReference>
<reference evidence="16 17" key="1">
    <citation type="journal article" date="2017" name="MBio">
        <title>Type VI secretion-mediated competition in the bee gut microbiome.</title>
        <authorList>
            <person name="Steele M.I."/>
            <person name="Kwong W.K."/>
            <person name="Powell J.E."/>
            <person name="Whiteley M."/>
            <person name="Moran N.A."/>
        </authorList>
    </citation>
    <scope>NUCLEOTIDE SEQUENCE [LARGE SCALE GENOMIC DNA]</scope>
    <source>
        <strain evidence="16 17">HK3</strain>
    </source>
</reference>
<protein>
    <recommendedName>
        <fullName evidence="5">Enterobactin synthase component D</fullName>
    </recommendedName>
    <alternativeName>
        <fullName evidence="8">4'-phosphopantetheinyl transferase EntD</fullName>
    </alternativeName>
    <alternativeName>
        <fullName evidence="9">Enterochelin synthase D</fullName>
    </alternativeName>
</protein>
<dbReference type="AlphaFoldDB" id="A0A855G5W4"/>
<keyword evidence="13" id="KW-0479">Metal-binding</keyword>
<feature type="binding site" evidence="12">
    <location>
        <position position="89"/>
    </location>
    <ligand>
        <name>CoA</name>
        <dbReference type="ChEBI" id="CHEBI:57287"/>
    </ligand>
</feature>
<comment type="pathway">
    <text evidence="2">Siderophore biosynthesis; enterobactin biosynthesis.</text>
</comment>
<feature type="domain" description="4'-phosphopantetheinyl transferase" evidence="14">
    <location>
        <begin position="149"/>
        <end position="237"/>
    </location>
</feature>
<feature type="binding site" evidence="12">
    <location>
        <position position="200"/>
    </location>
    <ligand>
        <name>CoA</name>
        <dbReference type="ChEBI" id="CHEBI:57287"/>
    </ligand>
</feature>
<evidence type="ECO:0000313" key="16">
    <source>
        <dbReference type="EMBL" id="PIT59294.1"/>
    </source>
</evidence>
<feature type="binding site" evidence="13">
    <location>
        <position position="152"/>
    </location>
    <ligand>
        <name>Mg(2+)</name>
        <dbReference type="ChEBI" id="CHEBI:18420"/>
    </ligand>
</feature>
<comment type="catalytic activity">
    <reaction evidence="11">
        <text>apo-[peptidyl-carrier protein] + CoA = holo-[peptidyl-carrier protein] + adenosine 3',5'-bisphosphate + H(+)</text>
        <dbReference type="Rhea" id="RHEA:46228"/>
        <dbReference type="Rhea" id="RHEA-COMP:11479"/>
        <dbReference type="Rhea" id="RHEA-COMP:11480"/>
        <dbReference type="ChEBI" id="CHEBI:15378"/>
        <dbReference type="ChEBI" id="CHEBI:29999"/>
        <dbReference type="ChEBI" id="CHEBI:57287"/>
        <dbReference type="ChEBI" id="CHEBI:58343"/>
        <dbReference type="ChEBI" id="CHEBI:64479"/>
    </reaction>
</comment>
<dbReference type="SUPFAM" id="SSF56214">
    <property type="entry name" value="4'-phosphopantetheinyl transferase"/>
    <property type="match status" value="1"/>
</dbReference>
<comment type="subunit">
    <text evidence="4">EntB, EntD, EntE, and EntF form a multienzyme complex called enterobactin synthase.</text>
</comment>
<comment type="catalytic activity">
    <reaction evidence="10">
        <text>apo-[aryl-carrier protein] + CoA = holo-[aryl-carrier protein] + adenosine 3',5'-bisphosphate + H(+)</text>
        <dbReference type="Rhea" id="RHEA:48404"/>
        <dbReference type="Rhea" id="RHEA-COMP:15903"/>
        <dbReference type="Rhea" id="RHEA-COMP:17557"/>
        <dbReference type="ChEBI" id="CHEBI:15378"/>
        <dbReference type="ChEBI" id="CHEBI:29999"/>
        <dbReference type="ChEBI" id="CHEBI:57287"/>
        <dbReference type="ChEBI" id="CHEBI:58343"/>
        <dbReference type="ChEBI" id="CHEBI:64479"/>
    </reaction>
</comment>
<dbReference type="GO" id="GO:0005886">
    <property type="term" value="C:plasma membrane"/>
    <property type="evidence" value="ECO:0007669"/>
    <property type="project" value="TreeGrafter"/>
</dbReference>
<dbReference type="EMBL" id="MEIU01000061">
    <property type="protein sequence ID" value="PIT59294.1"/>
    <property type="molecule type" value="Genomic_DNA"/>
</dbReference>
<comment type="cofactor">
    <cofactor evidence="13">
        <name>Mg(2+)</name>
        <dbReference type="ChEBI" id="CHEBI:18420"/>
    </cofactor>
</comment>
<proteinExistence type="inferred from homology"/>
<feature type="binding site" evidence="12">
    <location>
        <position position="152"/>
    </location>
    <ligand>
        <name>CoA</name>
        <dbReference type="ChEBI" id="CHEBI:57287"/>
    </ligand>
</feature>
<dbReference type="Gene3D" id="3.90.470.20">
    <property type="entry name" value="4'-phosphopantetheinyl transferase domain"/>
    <property type="match status" value="1"/>
</dbReference>
<dbReference type="InterPro" id="IPR041354">
    <property type="entry name" value="4PPT_N"/>
</dbReference>
<dbReference type="GO" id="GO:0009366">
    <property type="term" value="C:enterobactin synthetase complex"/>
    <property type="evidence" value="ECO:0007669"/>
    <property type="project" value="InterPro"/>
</dbReference>
<dbReference type="InterPro" id="IPR003542">
    <property type="entry name" value="Enbac_synth_compD-like"/>
</dbReference>
<keyword evidence="13" id="KW-0460">Magnesium</keyword>
<comment type="function">
    <text evidence="1">Involved in the biosynthesis of the siderophore enterobactin (enterochelin), which is a macrocyclic trimeric lactone of N-(2,3-dihydroxybenzoyl)-serine. The serine trilactone serves as a scaffolding for the three catechol functionalities that provide hexadentate coordination for the tightly ligated iron(2+) atoms. Plays an essential role in the assembly of the enterobactin by catalyzing the transfer of the 4'-phosphopantetheine (Ppant) moiety from coenzyme A to the apo-domains of both EntB (ArCP domain) and EntF (PCP domain) to yield their holo-forms which make them competent for the activation of 2,3-dihydroxybenzoate (DHB) and L-serine, respectively.</text>
</comment>
<comment type="caution">
    <text evidence="16">The sequence shown here is derived from an EMBL/GenBank/DDBJ whole genome shotgun (WGS) entry which is preliminary data.</text>
</comment>
<dbReference type="GO" id="GO:0009239">
    <property type="term" value="P:enterobactin biosynthetic process"/>
    <property type="evidence" value="ECO:0007669"/>
    <property type="project" value="UniProtKB-UniPathway"/>
</dbReference>